<dbReference type="AlphaFoldDB" id="A0A0B7BLL1"/>
<accession>A0A0B7BLL1</accession>
<dbReference type="PROSITE" id="PS50878">
    <property type="entry name" value="RT_POL"/>
    <property type="match status" value="1"/>
</dbReference>
<name>A0A0B7BLL1_9EUPU</name>
<dbReference type="PANTHER" id="PTHR31635">
    <property type="entry name" value="REVERSE TRANSCRIPTASE DOMAIN-CONTAINING PROTEIN-RELATED"/>
    <property type="match status" value="1"/>
</dbReference>
<dbReference type="EMBL" id="HACG01046120">
    <property type="protein sequence ID" value="CEK92985.1"/>
    <property type="molecule type" value="Transcribed_RNA"/>
</dbReference>
<dbReference type="SUPFAM" id="SSF56672">
    <property type="entry name" value="DNA/RNA polymerases"/>
    <property type="match status" value="1"/>
</dbReference>
<reference evidence="2" key="1">
    <citation type="submission" date="2014-12" db="EMBL/GenBank/DDBJ databases">
        <title>Insight into the proteome of Arion vulgaris.</title>
        <authorList>
            <person name="Aradska J."/>
            <person name="Bulat T."/>
            <person name="Smidak R."/>
            <person name="Sarate P."/>
            <person name="Gangsoo J."/>
            <person name="Sialana F."/>
            <person name="Bilban M."/>
            <person name="Lubec G."/>
        </authorList>
    </citation>
    <scope>NUCLEOTIDE SEQUENCE</scope>
    <source>
        <tissue evidence="2">Skin</tissue>
    </source>
</reference>
<dbReference type="InterPro" id="IPR043502">
    <property type="entry name" value="DNA/RNA_pol_sf"/>
</dbReference>
<dbReference type="PANTHER" id="PTHR31635:SF196">
    <property type="entry name" value="REVERSE TRANSCRIPTASE DOMAIN-CONTAINING PROTEIN-RELATED"/>
    <property type="match status" value="1"/>
</dbReference>
<protein>
    <recommendedName>
        <fullName evidence="1">Reverse transcriptase domain-containing protein</fullName>
    </recommendedName>
</protein>
<gene>
    <name evidence="2" type="primary">ORF191376</name>
</gene>
<feature type="domain" description="Reverse transcriptase" evidence="1">
    <location>
        <begin position="1"/>
        <end position="167"/>
    </location>
</feature>
<sequence>MKKKQAILSLDQEKAFDRVSKDFLHKTIQRNIGSGYANWIDLIYKEQESTLLINHTLTEPIQRAVRQGCPLSPLLYVLVLEPVLEEIRGDPDIKGTFLPGLGDKKLIAYADDTIFFPSKNSSIKKILQTFQKYSTESGSKVNIQKSQIMGIGKWKNKTDFPFNLTQVNKMKLYGIHYLNSPLKTNKEIWHNITTEIKDRLQLYRYKTITFFGRSTVVNTYITPRLLYTSNVFHPPPQVLTEINKNIRKFIFQNTIHAIKTKTLIQHKDGGRISLQDIKTRIQAQRIKYVGEIIKKPNEYPLAHYYIDLRLSSLHTVNNMTPHHFGTLPDFYKQCIQSIQGNEKTIQNPTKTIYRHLVTRQEPPLHNRIKRGYTHFITDYSSIFRNLHRTQTSTKAKEVMYRLLFSITPVAYRRTHKSQQTKCTLCRQNKQETEDHIFFHCNTISLALKSLQQTIFGNATNKVNMYKAIMLNTIPHTNKNSYKTNLTLLAEFRYLIWICRNKAKHEQQRYNAGIFKHIYNQKTAHITQRAADSNTLSE</sequence>
<organism evidence="2">
    <name type="scientific">Arion vulgaris</name>
    <dbReference type="NCBI Taxonomy" id="1028688"/>
    <lineage>
        <taxon>Eukaryota</taxon>
        <taxon>Metazoa</taxon>
        <taxon>Spiralia</taxon>
        <taxon>Lophotrochozoa</taxon>
        <taxon>Mollusca</taxon>
        <taxon>Gastropoda</taxon>
        <taxon>Heterobranchia</taxon>
        <taxon>Euthyneura</taxon>
        <taxon>Panpulmonata</taxon>
        <taxon>Eupulmonata</taxon>
        <taxon>Stylommatophora</taxon>
        <taxon>Helicina</taxon>
        <taxon>Arionoidea</taxon>
        <taxon>Arionidae</taxon>
        <taxon>Arion</taxon>
    </lineage>
</organism>
<evidence type="ECO:0000259" key="1">
    <source>
        <dbReference type="PROSITE" id="PS50878"/>
    </source>
</evidence>
<dbReference type="InterPro" id="IPR000477">
    <property type="entry name" value="RT_dom"/>
</dbReference>
<proteinExistence type="predicted"/>
<evidence type="ECO:0000313" key="2">
    <source>
        <dbReference type="EMBL" id="CEK92985.1"/>
    </source>
</evidence>
<dbReference type="Pfam" id="PF00078">
    <property type="entry name" value="RVT_1"/>
    <property type="match status" value="1"/>
</dbReference>